<dbReference type="RefSeq" id="WP_306041615.1">
    <property type="nucleotide sequence ID" value="NZ_CP132308.1"/>
</dbReference>
<evidence type="ECO:0000313" key="2">
    <source>
        <dbReference type="EMBL" id="WLS01253.1"/>
    </source>
</evidence>
<keyword evidence="1" id="KW-1133">Transmembrane helix</keyword>
<feature type="transmembrane region" description="Helical" evidence="1">
    <location>
        <begin position="20"/>
        <end position="41"/>
    </location>
</feature>
<dbReference type="AlphaFoldDB" id="A0AA50HAE4"/>
<evidence type="ECO:0000256" key="1">
    <source>
        <dbReference type="SAM" id="Phobius"/>
    </source>
</evidence>
<keyword evidence="2" id="KW-0614">Plasmid</keyword>
<proteinExistence type="predicted"/>
<organism evidence="2 3">
    <name type="scientific">Shinella sumterensis</name>
    <dbReference type="NCBI Taxonomy" id="1967501"/>
    <lineage>
        <taxon>Bacteria</taxon>
        <taxon>Pseudomonadati</taxon>
        <taxon>Pseudomonadota</taxon>
        <taxon>Alphaproteobacteria</taxon>
        <taxon>Hyphomicrobiales</taxon>
        <taxon>Rhizobiaceae</taxon>
        <taxon>Shinella</taxon>
    </lineage>
</organism>
<reference evidence="2 3" key="1">
    <citation type="submission" date="2023-08" db="EMBL/GenBank/DDBJ databases">
        <title>Pathogen: clinical or host-associated sample.</title>
        <authorList>
            <person name="Hergert J."/>
            <person name="Casey R."/>
            <person name="Wagner J."/>
            <person name="Young E.L."/>
            <person name="Oakeson K.F."/>
        </authorList>
    </citation>
    <scope>NUCLEOTIDE SEQUENCE [LARGE SCALE GENOMIC DNA]</scope>
    <source>
        <strain evidence="2 3">1760953</strain>
        <plasmid evidence="2 3">unnamed6</plasmid>
    </source>
</reference>
<keyword evidence="3" id="KW-1185">Reference proteome</keyword>
<protein>
    <submittedName>
        <fullName evidence="2">Uncharacterized protein</fullName>
    </submittedName>
</protein>
<accession>A0AA50HAE4</accession>
<keyword evidence="1" id="KW-0812">Transmembrane</keyword>
<evidence type="ECO:0000313" key="3">
    <source>
        <dbReference type="Proteomes" id="UP001234585"/>
    </source>
</evidence>
<dbReference type="Proteomes" id="UP001234585">
    <property type="component" value="Plasmid unnamed6"/>
</dbReference>
<keyword evidence="1" id="KW-0472">Membrane</keyword>
<geneLocation type="plasmid" evidence="2 3">
    <name>unnamed6</name>
</geneLocation>
<sequence>MQPLNKLNLEVVGISVGAEGYFAISAVLLTFLVAAAGFLAGRKLGWW</sequence>
<dbReference type="EMBL" id="CP132308">
    <property type="protein sequence ID" value="WLS01253.1"/>
    <property type="molecule type" value="Genomic_DNA"/>
</dbReference>
<gene>
    <name evidence="2" type="ORF">Q9313_28115</name>
</gene>
<name>A0AA50HAE4_9HYPH</name>